<dbReference type="InterPro" id="IPR010723">
    <property type="entry name" value="HemN_C"/>
</dbReference>
<gene>
    <name evidence="4" type="ORF">DLJ53_02770</name>
</gene>
<keyword evidence="2" id="KW-0411">Iron-sulfur</keyword>
<organism evidence="4 5">
    <name type="scientific">Acuticoccus sediminis</name>
    <dbReference type="NCBI Taxonomy" id="2184697"/>
    <lineage>
        <taxon>Bacteria</taxon>
        <taxon>Pseudomonadati</taxon>
        <taxon>Pseudomonadota</taxon>
        <taxon>Alphaproteobacteria</taxon>
        <taxon>Hyphomicrobiales</taxon>
        <taxon>Amorphaceae</taxon>
        <taxon>Acuticoccus</taxon>
    </lineage>
</organism>
<dbReference type="GO" id="GO:0004109">
    <property type="term" value="F:coproporphyrinogen oxidase activity"/>
    <property type="evidence" value="ECO:0007669"/>
    <property type="project" value="InterPro"/>
</dbReference>
<dbReference type="Pfam" id="PF04055">
    <property type="entry name" value="Radical_SAM"/>
    <property type="match status" value="1"/>
</dbReference>
<sequence length="397" mass="42964">MNAAHVESPVRDDDRTTVDGGFAVYVHWPFCQAKCPYCDFNSHVRHKPVDQSRFAAAMAREIETFAAWTGARRPLSVFFGGGTPSLMEPSTVEAVLCAIDTSLGLPSDAEITLEANPTSVEQARFEEYRAAGVNRVSLGVQSLSDAELASLGRLHDAATARAALALAKRIFPHVSADLIYARPKQTTAAWADELSEMLDLAGDHLSLYQLTIEPGTRFFDLAEAGKLIVPEDDAAADLFELTGEMTRAAGFTRYEISNHARPGGEAKHNLVYWRGGTYVGIGPGAHGRIDIAGTRTATSTHRHPETWLAAVEADGHGLAEREGLDADARADEYLLMALRLSEGMDLDAYARRSGAPLPEERVDALVAGGFLARQGRRIIVPDTARLLTNAVVRELAQ</sequence>
<dbReference type="GO" id="GO:0005737">
    <property type="term" value="C:cytoplasm"/>
    <property type="evidence" value="ECO:0007669"/>
    <property type="project" value="UniProtKB-SubCell"/>
</dbReference>
<comment type="function">
    <text evidence="2">Probably acts as a heme chaperone, transferring heme to an unknown acceptor. Binds one molecule of heme per monomer, possibly covalently. Binds 1 [4Fe-4S] cluster. The cluster is coordinated with 3 cysteines and an exchangeable S-adenosyl-L-methionine.</text>
</comment>
<dbReference type="PANTHER" id="PTHR13932">
    <property type="entry name" value="COPROPORPHYRINIGEN III OXIDASE"/>
    <property type="match status" value="1"/>
</dbReference>
<dbReference type="SFLD" id="SFLDS00029">
    <property type="entry name" value="Radical_SAM"/>
    <property type="match status" value="1"/>
</dbReference>
<keyword evidence="2" id="KW-0479">Metal-binding</keyword>
<dbReference type="EMBL" id="QHHQ01000001">
    <property type="protein sequence ID" value="RAI03448.1"/>
    <property type="molecule type" value="Genomic_DNA"/>
</dbReference>
<evidence type="ECO:0000256" key="2">
    <source>
        <dbReference type="RuleBase" id="RU364116"/>
    </source>
</evidence>
<dbReference type="GO" id="GO:0006779">
    <property type="term" value="P:porphyrin-containing compound biosynthetic process"/>
    <property type="evidence" value="ECO:0007669"/>
    <property type="project" value="InterPro"/>
</dbReference>
<dbReference type="SFLD" id="SFLDG01065">
    <property type="entry name" value="anaerobic_coproporphyrinogen-I"/>
    <property type="match status" value="1"/>
</dbReference>
<dbReference type="CDD" id="cd01335">
    <property type="entry name" value="Radical_SAM"/>
    <property type="match status" value="1"/>
</dbReference>
<proteinExistence type="inferred from homology"/>
<comment type="similarity">
    <text evidence="1">Belongs to the anaerobic coproporphyrinogen-III oxidase family. HemW subfamily.</text>
</comment>
<dbReference type="Gene3D" id="3.30.750.200">
    <property type="match status" value="1"/>
</dbReference>
<dbReference type="PROSITE" id="PS51918">
    <property type="entry name" value="RADICAL_SAM"/>
    <property type="match status" value="1"/>
</dbReference>
<dbReference type="GO" id="GO:0046872">
    <property type="term" value="F:metal ion binding"/>
    <property type="evidence" value="ECO:0007669"/>
    <property type="project" value="UniProtKB-UniRule"/>
</dbReference>
<evidence type="ECO:0000313" key="4">
    <source>
        <dbReference type="EMBL" id="RAI03448.1"/>
    </source>
</evidence>
<dbReference type="Pfam" id="PF06969">
    <property type="entry name" value="HemN_C"/>
    <property type="match status" value="1"/>
</dbReference>
<dbReference type="GO" id="GO:0051539">
    <property type="term" value="F:4 iron, 4 sulfur cluster binding"/>
    <property type="evidence" value="ECO:0007669"/>
    <property type="project" value="UniProtKB-UniRule"/>
</dbReference>
<keyword evidence="5" id="KW-1185">Reference proteome</keyword>
<evidence type="ECO:0000259" key="3">
    <source>
        <dbReference type="PROSITE" id="PS51918"/>
    </source>
</evidence>
<dbReference type="InterPro" id="IPR007197">
    <property type="entry name" value="rSAM"/>
</dbReference>
<keyword evidence="2" id="KW-0949">S-adenosyl-L-methionine</keyword>
<dbReference type="AlphaFoldDB" id="A0A8B2NTB6"/>
<dbReference type="InterPro" id="IPR058240">
    <property type="entry name" value="rSAM_sf"/>
</dbReference>
<evidence type="ECO:0000256" key="1">
    <source>
        <dbReference type="ARBA" id="ARBA00006100"/>
    </source>
</evidence>
<dbReference type="SMART" id="SM00729">
    <property type="entry name" value="Elp3"/>
    <property type="match status" value="1"/>
</dbReference>
<keyword evidence="2" id="KW-0143">Chaperone</keyword>
<comment type="caution">
    <text evidence="4">The sequence shown here is derived from an EMBL/GenBank/DDBJ whole genome shotgun (WGS) entry which is preliminary data.</text>
</comment>
<dbReference type="OrthoDB" id="9808022at2"/>
<keyword evidence="2" id="KW-0408">Iron</keyword>
<dbReference type="Proteomes" id="UP000249590">
    <property type="component" value="Unassembled WGS sequence"/>
</dbReference>
<dbReference type="SUPFAM" id="SSF102114">
    <property type="entry name" value="Radical SAM enzymes"/>
    <property type="match status" value="1"/>
</dbReference>
<dbReference type="InterPro" id="IPR006638">
    <property type="entry name" value="Elp3/MiaA/NifB-like_rSAM"/>
</dbReference>
<keyword evidence="2" id="KW-0004">4Fe-4S</keyword>
<dbReference type="InterPro" id="IPR034505">
    <property type="entry name" value="Coproporphyrinogen-III_oxidase"/>
</dbReference>
<accession>A0A8B2NTB6</accession>
<dbReference type="SFLD" id="SFLDF00562">
    <property type="entry name" value="HemN-like__clustered_with_heat"/>
    <property type="match status" value="1"/>
</dbReference>
<keyword evidence="2" id="KW-0349">Heme</keyword>
<dbReference type="InterPro" id="IPR004559">
    <property type="entry name" value="HemW-like"/>
</dbReference>
<feature type="domain" description="Radical SAM core" evidence="3">
    <location>
        <begin position="12"/>
        <end position="252"/>
    </location>
</feature>
<dbReference type="PANTHER" id="PTHR13932:SF5">
    <property type="entry name" value="RADICAL S-ADENOSYL METHIONINE DOMAIN-CONTAINING PROTEIN 1, MITOCHONDRIAL"/>
    <property type="match status" value="1"/>
</dbReference>
<dbReference type="NCBIfam" id="TIGR00539">
    <property type="entry name" value="hemN_rel"/>
    <property type="match status" value="1"/>
</dbReference>
<name>A0A8B2NTB6_9HYPH</name>
<protein>
    <recommendedName>
        <fullName evidence="2">Heme chaperone HemW</fullName>
    </recommendedName>
</protein>
<evidence type="ECO:0000313" key="5">
    <source>
        <dbReference type="Proteomes" id="UP000249590"/>
    </source>
</evidence>
<reference evidence="4 5" key="1">
    <citation type="submission" date="2018-05" db="EMBL/GenBank/DDBJ databases">
        <title>Acuticoccus sediminis sp. nov., isolated from deep-sea sediment of Indian Ocean.</title>
        <authorList>
            <person name="Liu X."/>
            <person name="Lai Q."/>
            <person name="Du Y."/>
            <person name="Sun F."/>
            <person name="Zhang X."/>
            <person name="Wang S."/>
            <person name="Shao Z."/>
        </authorList>
    </citation>
    <scope>NUCLEOTIDE SEQUENCE [LARGE SCALE GENOMIC DNA]</scope>
    <source>
        <strain evidence="4 5">PTG4-2</strain>
    </source>
</reference>
<keyword evidence="2" id="KW-0963">Cytoplasm</keyword>
<dbReference type="SFLD" id="SFLDF00288">
    <property type="entry name" value="HemN-like__clustered_with_nucl"/>
    <property type="match status" value="1"/>
</dbReference>
<comment type="subcellular location">
    <subcellularLocation>
        <location evidence="2">Cytoplasm</location>
    </subcellularLocation>
</comment>